<dbReference type="AlphaFoldDB" id="A0A0E0E5G6"/>
<dbReference type="Proteomes" id="UP000008021">
    <property type="component" value="Chromosome 6"/>
</dbReference>
<reference evidence="1" key="1">
    <citation type="submission" date="2015-04" db="UniProtKB">
        <authorList>
            <consortium name="EnsemblPlants"/>
        </authorList>
    </citation>
    <scope>IDENTIFICATION</scope>
</reference>
<accession>A0A0E0E5G6</accession>
<evidence type="ECO:0000313" key="1">
    <source>
        <dbReference type="EnsemblPlants" id="OMERI06G25290.1"/>
    </source>
</evidence>
<dbReference type="HOGENOM" id="CLU_2658690_0_0_1"/>
<organism evidence="1">
    <name type="scientific">Oryza meridionalis</name>
    <dbReference type="NCBI Taxonomy" id="40149"/>
    <lineage>
        <taxon>Eukaryota</taxon>
        <taxon>Viridiplantae</taxon>
        <taxon>Streptophyta</taxon>
        <taxon>Embryophyta</taxon>
        <taxon>Tracheophyta</taxon>
        <taxon>Spermatophyta</taxon>
        <taxon>Magnoliopsida</taxon>
        <taxon>Liliopsida</taxon>
        <taxon>Poales</taxon>
        <taxon>Poaceae</taxon>
        <taxon>BOP clade</taxon>
        <taxon>Oryzoideae</taxon>
        <taxon>Oryzeae</taxon>
        <taxon>Oryzinae</taxon>
        <taxon>Oryza</taxon>
    </lineage>
</organism>
<dbReference type="Gramene" id="OMERI06G25290.1">
    <property type="protein sequence ID" value="OMERI06G25290.1"/>
    <property type="gene ID" value="OMERI06G25290"/>
</dbReference>
<name>A0A0E0E5G6_9ORYZ</name>
<keyword evidence="2" id="KW-1185">Reference proteome</keyword>
<reference evidence="1" key="2">
    <citation type="submission" date="2018-05" db="EMBL/GenBank/DDBJ databases">
        <title>OmerRS3 (Oryza meridionalis Reference Sequence Version 3).</title>
        <authorList>
            <person name="Zhang J."/>
            <person name="Kudrna D."/>
            <person name="Lee S."/>
            <person name="Talag J."/>
            <person name="Welchert J."/>
            <person name="Wing R.A."/>
        </authorList>
    </citation>
    <scope>NUCLEOTIDE SEQUENCE [LARGE SCALE GENOMIC DNA]</scope>
    <source>
        <strain evidence="1">cv. OR44</strain>
    </source>
</reference>
<dbReference type="EnsemblPlants" id="OMERI06G25290.1">
    <property type="protein sequence ID" value="OMERI06G25290.1"/>
    <property type="gene ID" value="OMERI06G25290"/>
</dbReference>
<protein>
    <submittedName>
        <fullName evidence="1">Uncharacterized protein</fullName>
    </submittedName>
</protein>
<evidence type="ECO:0000313" key="2">
    <source>
        <dbReference type="Proteomes" id="UP000008021"/>
    </source>
</evidence>
<sequence>MARPHLAAATRSAAVETPGWMILASPKNRAAARDAKKKNPILLSSPLLCLCLSHLSVHQKKSGFLGSAATGSVSFK</sequence>
<proteinExistence type="predicted"/>